<feature type="compositionally biased region" description="Polar residues" evidence="1">
    <location>
        <begin position="102"/>
        <end position="112"/>
    </location>
</feature>
<dbReference type="VEuPathDB" id="FungiDB:ASPGLDRAFT_342820"/>
<dbReference type="Proteomes" id="UP000184300">
    <property type="component" value="Unassembled WGS sequence"/>
</dbReference>
<dbReference type="AlphaFoldDB" id="A0A1L9VIN6"/>
<reference evidence="3" key="1">
    <citation type="journal article" date="2017" name="Genome Biol.">
        <title>Comparative genomics reveals high biological diversity and specific adaptations in the industrially and medically important fungal genus Aspergillus.</title>
        <authorList>
            <person name="de Vries R.P."/>
            <person name="Riley R."/>
            <person name="Wiebenga A."/>
            <person name="Aguilar-Osorio G."/>
            <person name="Amillis S."/>
            <person name="Uchima C.A."/>
            <person name="Anderluh G."/>
            <person name="Asadollahi M."/>
            <person name="Askin M."/>
            <person name="Barry K."/>
            <person name="Battaglia E."/>
            <person name="Bayram O."/>
            <person name="Benocci T."/>
            <person name="Braus-Stromeyer S.A."/>
            <person name="Caldana C."/>
            <person name="Canovas D."/>
            <person name="Cerqueira G.C."/>
            <person name="Chen F."/>
            <person name="Chen W."/>
            <person name="Choi C."/>
            <person name="Clum A."/>
            <person name="Dos Santos R.A."/>
            <person name="Damasio A.R."/>
            <person name="Diallinas G."/>
            <person name="Emri T."/>
            <person name="Fekete E."/>
            <person name="Flipphi M."/>
            <person name="Freyberg S."/>
            <person name="Gallo A."/>
            <person name="Gournas C."/>
            <person name="Habgood R."/>
            <person name="Hainaut M."/>
            <person name="Harispe M.L."/>
            <person name="Henrissat B."/>
            <person name="Hilden K.S."/>
            <person name="Hope R."/>
            <person name="Hossain A."/>
            <person name="Karabika E."/>
            <person name="Karaffa L."/>
            <person name="Karanyi Z."/>
            <person name="Krasevec N."/>
            <person name="Kuo A."/>
            <person name="Kusch H."/>
            <person name="LaButti K."/>
            <person name="Lagendijk E.L."/>
            <person name="Lapidus A."/>
            <person name="Levasseur A."/>
            <person name="Lindquist E."/>
            <person name="Lipzen A."/>
            <person name="Logrieco A.F."/>
            <person name="MacCabe A."/>
            <person name="Maekelae M.R."/>
            <person name="Malavazi I."/>
            <person name="Melin P."/>
            <person name="Meyer V."/>
            <person name="Mielnichuk N."/>
            <person name="Miskei M."/>
            <person name="Molnar A.P."/>
            <person name="Mule G."/>
            <person name="Ngan C.Y."/>
            <person name="Orejas M."/>
            <person name="Orosz E."/>
            <person name="Ouedraogo J.P."/>
            <person name="Overkamp K.M."/>
            <person name="Park H.-S."/>
            <person name="Perrone G."/>
            <person name="Piumi F."/>
            <person name="Punt P.J."/>
            <person name="Ram A.F."/>
            <person name="Ramon A."/>
            <person name="Rauscher S."/>
            <person name="Record E."/>
            <person name="Riano-Pachon D.M."/>
            <person name="Robert V."/>
            <person name="Roehrig J."/>
            <person name="Ruller R."/>
            <person name="Salamov A."/>
            <person name="Salih N.S."/>
            <person name="Samson R.A."/>
            <person name="Sandor E."/>
            <person name="Sanguinetti M."/>
            <person name="Schuetze T."/>
            <person name="Sepcic K."/>
            <person name="Shelest E."/>
            <person name="Sherlock G."/>
            <person name="Sophianopoulou V."/>
            <person name="Squina F.M."/>
            <person name="Sun H."/>
            <person name="Susca A."/>
            <person name="Todd R.B."/>
            <person name="Tsang A."/>
            <person name="Unkles S.E."/>
            <person name="van de Wiele N."/>
            <person name="van Rossen-Uffink D."/>
            <person name="Oliveira J.V."/>
            <person name="Vesth T.C."/>
            <person name="Visser J."/>
            <person name="Yu J.-H."/>
            <person name="Zhou M."/>
            <person name="Andersen M.R."/>
            <person name="Archer D.B."/>
            <person name="Baker S.E."/>
            <person name="Benoit I."/>
            <person name="Brakhage A.A."/>
            <person name="Braus G.H."/>
            <person name="Fischer R."/>
            <person name="Frisvad J.C."/>
            <person name="Goldman G.H."/>
            <person name="Houbraken J."/>
            <person name="Oakley B."/>
            <person name="Pocsi I."/>
            <person name="Scazzocchio C."/>
            <person name="Seiboth B."/>
            <person name="vanKuyk P.A."/>
            <person name="Wortman J."/>
            <person name="Dyer P.S."/>
            <person name="Grigoriev I.V."/>
        </authorList>
    </citation>
    <scope>NUCLEOTIDE SEQUENCE [LARGE SCALE GENOMIC DNA]</scope>
    <source>
        <strain evidence="3">CBS 516.65</strain>
    </source>
</reference>
<accession>A0A1L9VIN6</accession>
<name>A0A1L9VIN6_ASPGL</name>
<dbReference type="GeneID" id="34460674"/>
<evidence type="ECO:0000313" key="2">
    <source>
        <dbReference type="EMBL" id="OJJ83786.1"/>
    </source>
</evidence>
<protein>
    <submittedName>
        <fullName evidence="2">Uncharacterized protein</fullName>
    </submittedName>
</protein>
<organism evidence="2 3">
    <name type="scientific">Aspergillus glaucus CBS 516.65</name>
    <dbReference type="NCBI Taxonomy" id="1160497"/>
    <lineage>
        <taxon>Eukaryota</taxon>
        <taxon>Fungi</taxon>
        <taxon>Dikarya</taxon>
        <taxon>Ascomycota</taxon>
        <taxon>Pezizomycotina</taxon>
        <taxon>Eurotiomycetes</taxon>
        <taxon>Eurotiomycetidae</taxon>
        <taxon>Eurotiales</taxon>
        <taxon>Aspergillaceae</taxon>
        <taxon>Aspergillus</taxon>
        <taxon>Aspergillus subgen. Aspergillus</taxon>
    </lineage>
</organism>
<dbReference type="EMBL" id="KV878898">
    <property type="protein sequence ID" value="OJJ83786.1"/>
    <property type="molecule type" value="Genomic_DNA"/>
</dbReference>
<proteinExistence type="predicted"/>
<evidence type="ECO:0000313" key="3">
    <source>
        <dbReference type="Proteomes" id="UP000184300"/>
    </source>
</evidence>
<feature type="region of interest" description="Disordered" evidence="1">
    <location>
        <begin position="92"/>
        <end position="112"/>
    </location>
</feature>
<sequence>MVVRISSWSARGGRSVVTSEDIPRLSRALLAQDRSIMFCPCVGESGGSVRVRSWDSVQDRKGSALREGQAEDCQAGCWRLKSPAIRQGRDGAVCDMRDSRPWPSSTALQGTL</sequence>
<keyword evidence="3" id="KW-1185">Reference proteome</keyword>
<dbReference type="RefSeq" id="XP_022400484.1">
    <property type="nucleotide sequence ID" value="XM_022544413.1"/>
</dbReference>
<gene>
    <name evidence="2" type="ORF">ASPGLDRAFT_342820</name>
</gene>
<evidence type="ECO:0000256" key="1">
    <source>
        <dbReference type="SAM" id="MobiDB-lite"/>
    </source>
</evidence>